<organism evidence="2 3">
    <name type="scientific">Exophiala mesophila</name>
    <name type="common">Black yeast-like fungus</name>
    <dbReference type="NCBI Taxonomy" id="212818"/>
    <lineage>
        <taxon>Eukaryota</taxon>
        <taxon>Fungi</taxon>
        <taxon>Dikarya</taxon>
        <taxon>Ascomycota</taxon>
        <taxon>Pezizomycotina</taxon>
        <taxon>Eurotiomycetes</taxon>
        <taxon>Chaetothyriomycetidae</taxon>
        <taxon>Chaetothyriales</taxon>
        <taxon>Herpotrichiellaceae</taxon>
        <taxon>Exophiala</taxon>
    </lineage>
</organism>
<dbReference type="EMBL" id="NAJM01000006">
    <property type="protein sequence ID" value="RVX73905.1"/>
    <property type="molecule type" value="Genomic_DNA"/>
</dbReference>
<feature type="domain" description="F-box" evidence="1">
    <location>
        <begin position="100"/>
        <end position="137"/>
    </location>
</feature>
<comment type="caution">
    <text evidence="2">The sequence shown here is derived from an EMBL/GenBank/DDBJ whole genome shotgun (WGS) entry which is preliminary data.</text>
</comment>
<dbReference type="VEuPathDB" id="FungiDB:PV10_02438"/>
<name>A0A438NE12_EXOME</name>
<evidence type="ECO:0000313" key="2">
    <source>
        <dbReference type="EMBL" id="RVX73905.1"/>
    </source>
</evidence>
<accession>A0A438NE12</accession>
<dbReference type="Proteomes" id="UP000288859">
    <property type="component" value="Unassembled WGS sequence"/>
</dbReference>
<evidence type="ECO:0000259" key="1">
    <source>
        <dbReference type="Pfam" id="PF00646"/>
    </source>
</evidence>
<dbReference type="OrthoDB" id="4150370at2759"/>
<evidence type="ECO:0000313" key="3">
    <source>
        <dbReference type="Proteomes" id="UP000288859"/>
    </source>
</evidence>
<dbReference type="AlphaFoldDB" id="A0A438NE12"/>
<protein>
    <recommendedName>
        <fullName evidence="1">F-box domain-containing protein</fullName>
    </recommendedName>
</protein>
<dbReference type="InterPro" id="IPR001810">
    <property type="entry name" value="F-box_dom"/>
</dbReference>
<gene>
    <name evidence="2" type="ORF">B0A52_02795</name>
</gene>
<reference evidence="2 3" key="1">
    <citation type="submission" date="2017-03" db="EMBL/GenBank/DDBJ databases">
        <title>Genomes of endolithic fungi from Antarctica.</title>
        <authorList>
            <person name="Coleine C."/>
            <person name="Masonjones S."/>
            <person name="Stajich J.E."/>
        </authorList>
    </citation>
    <scope>NUCLEOTIDE SEQUENCE [LARGE SCALE GENOMIC DNA]</scope>
    <source>
        <strain evidence="2 3">CCFEE 6314</strain>
    </source>
</reference>
<sequence length="266" mass="30394">MASLLPAGPCPAVAKPLTSYAAHSSTIEQDSPTQRLIGSQANTGLARASSFDLWCQQTLHPASKSPKPPVSRTTAYEPFFIPRHILFNSTNTQPQPQCKLLQLPQEILTHIFQSVEIPYFQVCLALTCKSLGRVATGKNVMAPWRGYRDKDGLFRLLERNHYIPPTLRLCRGCFTFVPRSEDYWIAVLTSPEYDAKDISWCDIFNFFQFQGHTSSQHRCPRCVARKHFVYFSQAKYELDRRIRSQGDFNDECFAVCPELDRRIDKP</sequence>
<dbReference type="Pfam" id="PF00646">
    <property type="entry name" value="F-box"/>
    <property type="match status" value="1"/>
</dbReference>
<proteinExistence type="predicted"/>